<organism evidence="1 2">
    <name type="scientific">Sulfolobus tengchongensis</name>
    <dbReference type="NCBI Taxonomy" id="207809"/>
    <lineage>
        <taxon>Archaea</taxon>
        <taxon>Thermoproteota</taxon>
        <taxon>Thermoprotei</taxon>
        <taxon>Sulfolobales</taxon>
        <taxon>Sulfolobaceae</taxon>
        <taxon>Sulfolobus</taxon>
    </lineage>
</organism>
<dbReference type="EMBL" id="CP146016">
    <property type="protein sequence ID" value="WWQ60512.1"/>
    <property type="molecule type" value="Genomic_DNA"/>
</dbReference>
<proteinExistence type="predicted"/>
<dbReference type="AlphaFoldDB" id="A0AAX4L0W6"/>
<dbReference type="GeneID" id="89335105"/>
<evidence type="ECO:0000313" key="2">
    <source>
        <dbReference type="Proteomes" id="UP001432202"/>
    </source>
</evidence>
<protein>
    <submittedName>
        <fullName evidence="1">Uncharacterized protein</fullName>
    </submittedName>
</protein>
<dbReference type="Proteomes" id="UP001432202">
    <property type="component" value="Chromosome"/>
</dbReference>
<name>A0AAX4L0W6_9CREN</name>
<keyword evidence="2" id="KW-1185">Reference proteome</keyword>
<reference evidence="1 2" key="1">
    <citation type="submission" date="2024-02" db="EMBL/GenBank/DDBJ databases">
        <title>STSV induces naive adaptation in Sulfolobus.</title>
        <authorList>
            <person name="Xiang X."/>
            <person name="Song M."/>
        </authorList>
    </citation>
    <scope>NUCLEOTIDE SEQUENCE [LARGE SCALE GENOMIC DNA]</scope>
    <source>
        <strain evidence="1 2">RT2</strain>
    </source>
</reference>
<accession>A0AAX4L0W6</accession>
<gene>
    <name evidence="1" type="ORF">V6M85_00010</name>
</gene>
<evidence type="ECO:0000313" key="1">
    <source>
        <dbReference type="EMBL" id="WWQ60512.1"/>
    </source>
</evidence>
<sequence length="108" mass="12329">MAAASVKIEKCKDYDGLCVTLNGKSCDMYDFLQKAIDKALHTQYFDVIAFAKTSLSNEFLVFIMTQRTILEKVLVTFEDDKLRIWIKFGDSSVRVSLTYDEILKGAQE</sequence>
<dbReference type="RefSeq" id="WP_338601393.1">
    <property type="nucleotide sequence ID" value="NZ_CP146016.1"/>
</dbReference>